<dbReference type="InterPro" id="IPR012292">
    <property type="entry name" value="Globin/Proto"/>
</dbReference>
<protein>
    <submittedName>
        <fullName evidence="5">Group 1 truncated hemoglobin</fullName>
    </submittedName>
</protein>
<keyword evidence="3" id="KW-0479">Metal-binding</keyword>
<evidence type="ECO:0000256" key="3">
    <source>
        <dbReference type="ARBA" id="ARBA00022723"/>
    </source>
</evidence>
<dbReference type="SUPFAM" id="SSF46458">
    <property type="entry name" value="Globin-like"/>
    <property type="match status" value="1"/>
</dbReference>
<dbReference type="InterPro" id="IPR009050">
    <property type="entry name" value="Globin-like_sf"/>
</dbReference>
<proteinExistence type="predicted"/>
<comment type="caution">
    <text evidence="5">The sequence shown here is derived from an EMBL/GenBank/DDBJ whole genome shotgun (WGS) entry which is preliminary data.</text>
</comment>
<gene>
    <name evidence="5" type="ORF">ILT43_14860</name>
</gene>
<keyword evidence="6" id="KW-1185">Reference proteome</keyword>
<reference evidence="5 6" key="1">
    <citation type="submission" date="2020-12" db="EMBL/GenBank/DDBJ databases">
        <title>Sphingomonas sp.</title>
        <authorList>
            <person name="Kim M.K."/>
        </authorList>
    </citation>
    <scope>NUCLEOTIDE SEQUENCE [LARGE SCALE GENOMIC DNA]</scope>
    <source>
        <strain evidence="5 6">BT552</strain>
    </source>
</reference>
<evidence type="ECO:0000256" key="1">
    <source>
        <dbReference type="ARBA" id="ARBA00022448"/>
    </source>
</evidence>
<dbReference type="RefSeq" id="WP_204199763.1">
    <property type="nucleotide sequence ID" value="NZ_JAFEMC010000004.1"/>
</dbReference>
<evidence type="ECO:0000256" key="4">
    <source>
        <dbReference type="ARBA" id="ARBA00023004"/>
    </source>
</evidence>
<dbReference type="Proteomes" id="UP000763641">
    <property type="component" value="Unassembled WGS sequence"/>
</dbReference>
<keyword evidence="4" id="KW-0408">Iron</keyword>
<dbReference type="CDD" id="cd00454">
    <property type="entry name" value="TrHb1_N"/>
    <property type="match status" value="1"/>
</dbReference>
<dbReference type="InterPro" id="IPR001486">
    <property type="entry name" value="Hemoglobin_trunc"/>
</dbReference>
<dbReference type="EMBL" id="JAFEMC010000004">
    <property type="protein sequence ID" value="MBM6577660.1"/>
    <property type="molecule type" value="Genomic_DNA"/>
</dbReference>
<evidence type="ECO:0000313" key="5">
    <source>
        <dbReference type="EMBL" id="MBM6577660.1"/>
    </source>
</evidence>
<dbReference type="Gene3D" id="1.10.490.10">
    <property type="entry name" value="Globins"/>
    <property type="match status" value="1"/>
</dbReference>
<keyword evidence="2" id="KW-0349">Heme</keyword>
<keyword evidence="1" id="KW-0813">Transport</keyword>
<organism evidence="5 6">
    <name type="scientific">Sphingomonas longa</name>
    <dbReference type="NCBI Taxonomy" id="2778730"/>
    <lineage>
        <taxon>Bacteria</taxon>
        <taxon>Pseudomonadati</taxon>
        <taxon>Pseudomonadota</taxon>
        <taxon>Alphaproteobacteria</taxon>
        <taxon>Sphingomonadales</taxon>
        <taxon>Sphingomonadaceae</taxon>
        <taxon>Sphingomonas</taxon>
    </lineage>
</organism>
<dbReference type="Pfam" id="PF01152">
    <property type="entry name" value="Bac_globin"/>
    <property type="match status" value="1"/>
</dbReference>
<name>A0ABS2D9Q8_9SPHN</name>
<evidence type="ECO:0000313" key="6">
    <source>
        <dbReference type="Proteomes" id="UP000763641"/>
    </source>
</evidence>
<sequence>MLFASLVLMLALPQERESSVSQSASGEEVVEPYKVDPTNAGAQPFAGADMAQAFHGQEGIRRVVEQFVSLNFADRRVGEIFMNQDKVRLKRVLFEQFCYILNAGCTYTGRDMRAAHKDMGVQQSDMNRVVENLQSAMQMEGVLFNAQNRLLAKLAPMRRKIVGR</sequence>
<accession>A0ABS2D9Q8</accession>
<evidence type="ECO:0000256" key="2">
    <source>
        <dbReference type="ARBA" id="ARBA00022617"/>
    </source>
</evidence>